<dbReference type="AlphaFoldDB" id="A5BEP2"/>
<accession>A5BEP2</accession>
<reference evidence="3" key="1">
    <citation type="journal article" date="2007" name="PLoS ONE">
        <title>The first genome sequence of an elite grapevine cultivar (Pinot noir Vitis vinifera L.): coping with a highly heterozygous genome.</title>
        <authorList>
            <person name="Velasco R."/>
            <person name="Zharkikh A."/>
            <person name="Troggio M."/>
            <person name="Cartwright D.A."/>
            <person name="Cestaro A."/>
            <person name="Pruss D."/>
            <person name="Pindo M."/>
            <person name="FitzGerald L.M."/>
            <person name="Vezzulli S."/>
            <person name="Reid J."/>
            <person name="Malacarne G."/>
            <person name="Iliev D."/>
            <person name="Coppola G."/>
            <person name="Wardell B."/>
            <person name="Micheletti D."/>
            <person name="Macalma T."/>
            <person name="Facci M."/>
            <person name="Mitchell J.T."/>
            <person name="Perazzolli M."/>
            <person name="Eldredge G."/>
            <person name="Gatto P."/>
            <person name="Oyzerski R."/>
            <person name="Moretto M."/>
            <person name="Gutin N."/>
            <person name="Stefanini M."/>
            <person name="Chen Y."/>
            <person name="Segala C."/>
            <person name="Davenport C."/>
            <person name="Dematte L."/>
            <person name="Mraz A."/>
            <person name="Battilana J."/>
            <person name="Stormo K."/>
            <person name="Costa F."/>
            <person name="Tao Q."/>
            <person name="Si-Ammour A."/>
            <person name="Harkins T."/>
            <person name="Lackey A."/>
            <person name="Perbost C."/>
            <person name="Taillon B."/>
            <person name="Stella A."/>
            <person name="Solovyev V."/>
            <person name="Fawcett J.A."/>
            <person name="Sterck L."/>
            <person name="Vandepoele K."/>
            <person name="Grando S.M."/>
            <person name="Toppo S."/>
            <person name="Moser C."/>
            <person name="Lanchbury J."/>
            <person name="Bogden R."/>
            <person name="Skolnick M."/>
            <person name="Sgaramella V."/>
            <person name="Bhatnagar S.K."/>
            <person name="Fontana P."/>
            <person name="Gutin A."/>
            <person name="Van de Peer Y."/>
            <person name="Salamini F."/>
            <person name="Viola R."/>
        </authorList>
    </citation>
    <scope>NUCLEOTIDE SEQUENCE</scope>
</reference>
<protein>
    <recommendedName>
        <fullName evidence="2">Tf2-1-like SH3-like domain-containing protein</fullName>
    </recommendedName>
</protein>
<feature type="region of interest" description="Disordered" evidence="1">
    <location>
        <begin position="22"/>
        <end position="41"/>
    </location>
</feature>
<dbReference type="InterPro" id="IPR056924">
    <property type="entry name" value="SH3_Tf2-1"/>
</dbReference>
<evidence type="ECO:0000256" key="1">
    <source>
        <dbReference type="SAM" id="MobiDB-lite"/>
    </source>
</evidence>
<organism evidence="3">
    <name type="scientific">Vitis vinifera</name>
    <name type="common">Grape</name>
    <dbReference type="NCBI Taxonomy" id="29760"/>
    <lineage>
        <taxon>Eukaryota</taxon>
        <taxon>Viridiplantae</taxon>
        <taxon>Streptophyta</taxon>
        <taxon>Embryophyta</taxon>
        <taxon>Tracheophyta</taxon>
        <taxon>Spermatophyta</taxon>
        <taxon>Magnoliopsida</taxon>
        <taxon>eudicotyledons</taxon>
        <taxon>Gunneridae</taxon>
        <taxon>Pentapetalae</taxon>
        <taxon>rosids</taxon>
        <taxon>Vitales</taxon>
        <taxon>Vitaceae</taxon>
        <taxon>Viteae</taxon>
        <taxon>Vitis</taxon>
    </lineage>
</organism>
<feature type="compositionally biased region" description="Polar residues" evidence="1">
    <location>
        <begin position="22"/>
        <end position="31"/>
    </location>
</feature>
<feature type="domain" description="Tf2-1-like SH3-like" evidence="2">
    <location>
        <begin position="65"/>
        <end position="129"/>
    </location>
</feature>
<dbReference type="EMBL" id="AM456900">
    <property type="protein sequence ID" value="CAN78911.1"/>
    <property type="molecule type" value="Genomic_DNA"/>
</dbReference>
<sequence length="211" mass="24169">MQTQRPRCVSWDCGVKQTNTPYGAKQTPTSGSGIGSDTICNDPHPTVRHKSYADQRRRDLEFEVGDHVFLKVSPMKSVMRFGRKGKLSPRFVGPFEILERVVTLAYKVALPPSLSKVHNVFHVSTLRKYIYDPSHVVELEPIQISEDLNYEEVPVQIVDVMDKVLRHAVVKLVKVQWSNHSVREATRELEEEMREKHPQLFQDSGMSSLED</sequence>
<gene>
    <name evidence="3" type="ORF">VITISV_004521</name>
</gene>
<proteinExistence type="predicted"/>
<evidence type="ECO:0000259" key="2">
    <source>
        <dbReference type="Pfam" id="PF24626"/>
    </source>
</evidence>
<dbReference type="Pfam" id="PF24626">
    <property type="entry name" value="SH3_Tf2-1"/>
    <property type="match status" value="1"/>
</dbReference>
<dbReference type="PANTHER" id="PTHR46148:SF60">
    <property type="entry name" value="CHROMO DOMAIN-CONTAINING PROTEIN"/>
    <property type="match status" value="1"/>
</dbReference>
<dbReference type="PANTHER" id="PTHR46148">
    <property type="entry name" value="CHROMO DOMAIN-CONTAINING PROTEIN"/>
    <property type="match status" value="1"/>
</dbReference>
<evidence type="ECO:0000313" key="3">
    <source>
        <dbReference type="EMBL" id="CAN78911.1"/>
    </source>
</evidence>
<name>A5BEP2_VITVI</name>